<sequence length="384" mass="41793">MMNNPKLNCDYQKLDTPFLLVDKPVLRSNLARLSKEIEGMGAELRPHFKTLKSLDAAPYLLAENVSPVTVSTLKEAEALACEGYTNIIYAVGISGDKLPRVYQLLSMGVDLKVLLDSKEQAQVPNQYSEDNRCAIPALIEIDCDGHRGGIDPNSPELLELAELLHRGSAQFKGVLTHAGESYRCFDETSLRAAAENEVKAALNAANRLRDAGLPCEIVSIGSTPTAHRYQNLQGITEVRAGVYGLFDLVMAGIGVCNLNDIAARVVTTVIGHNKEKGWVFIDAGWMALSSDRGTAEQPKDCGYGLLTDSTGCLLDKLQVTAVNQEHGIVSAVDGGSINFDALPIGSRLQILPNHACATASMHSHYHVFDKQNNSYEIWTRIQGW</sequence>
<comment type="similarity">
    <text evidence="1">Belongs to the DSD1 family.</text>
</comment>
<evidence type="ECO:0000313" key="4">
    <source>
        <dbReference type="EMBL" id="SKA63861.1"/>
    </source>
</evidence>
<reference evidence="5" key="1">
    <citation type="submission" date="2017-02" db="EMBL/GenBank/DDBJ databases">
        <authorList>
            <person name="Varghese N."/>
            <person name="Submissions S."/>
        </authorList>
    </citation>
    <scope>NUCLEOTIDE SEQUENCE [LARGE SCALE GENOMIC DNA]</scope>
    <source>
        <strain evidence="5">DSM 22720</strain>
    </source>
</reference>
<dbReference type="Pfam" id="PF01168">
    <property type="entry name" value="Ala_racemase_N"/>
    <property type="match status" value="1"/>
</dbReference>
<dbReference type="SUPFAM" id="SSF51419">
    <property type="entry name" value="PLP-binding barrel"/>
    <property type="match status" value="1"/>
</dbReference>
<keyword evidence="5" id="KW-1185">Reference proteome</keyword>
<dbReference type="RefSeq" id="WP_212567555.1">
    <property type="nucleotide sequence ID" value="NZ_FUXU01000070.1"/>
</dbReference>
<evidence type="ECO:0000313" key="5">
    <source>
        <dbReference type="Proteomes" id="UP000190162"/>
    </source>
</evidence>
<dbReference type="GO" id="GO:0008721">
    <property type="term" value="F:D-serine ammonia-lyase activity"/>
    <property type="evidence" value="ECO:0007669"/>
    <property type="project" value="TreeGrafter"/>
</dbReference>
<dbReference type="EMBL" id="FUXU01000070">
    <property type="protein sequence ID" value="SKA63861.1"/>
    <property type="molecule type" value="Genomic_DNA"/>
</dbReference>
<evidence type="ECO:0000256" key="1">
    <source>
        <dbReference type="ARBA" id="ARBA00005323"/>
    </source>
</evidence>
<dbReference type="AlphaFoldDB" id="A0A1T4VH64"/>
<dbReference type="InterPro" id="IPR051466">
    <property type="entry name" value="D-amino_acid_metab_enzyme"/>
</dbReference>
<organism evidence="4 5">
    <name type="scientific">Enterovibrio nigricans DSM 22720</name>
    <dbReference type="NCBI Taxonomy" id="1121868"/>
    <lineage>
        <taxon>Bacteria</taxon>
        <taxon>Pseudomonadati</taxon>
        <taxon>Pseudomonadota</taxon>
        <taxon>Gammaproteobacteria</taxon>
        <taxon>Vibrionales</taxon>
        <taxon>Vibrionaceae</taxon>
        <taxon>Enterovibrio</taxon>
    </lineage>
</organism>
<dbReference type="Proteomes" id="UP000190162">
    <property type="component" value="Unassembled WGS sequence"/>
</dbReference>
<name>A0A1T4VH64_9GAMM</name>
<dbReference type="CDD" id="cd06812">
    <property type="entry name" value="PLPDE_III_DSD_D-TA_like_1"/>
    <property type="match status" value="1"/>
</dbReference>
<dbReference type="InterPro" id="IPR042208">
    <property type="entry name" value="D-ser_dehydrat-like_sf"/>
</dbReference>
<dbReference type="PANTHER" id="PTHR28004:SF2">
    <property type="entry name" value="D-SERINE DEHYDRATASE"/>
    <property type="match status" value="1"/>
</dbReference>
<dbReference type="SMART" id="SM01119">
    <property type="entry name" value="D-ser_dehydrat"/>
    <property type="match status" value="1"/>
</dbReference>
<dbReference type="Gene3D" id="3.20.20.10">
    <property type="entry name" value="Alanine racemase"/>
    <property type="match status" value="1"/>
</dbReference>
<evidence type="ECO:0000256" key="2">
    <source>
        <dbReference type="ARBA" id="ARBA00023239"/>
    </source>
</evidence>
<dbReference type="InterPro" id="IPR029066">
    <property type="entry name" value="PLP-binding_barrel"/>
</dbReference>
<dbReference type="Pfam" id="PF14031">
    <property type="entry name" value="D-ser_dehydrat"/>
    <property type="match status" value="1"/>
</dbReference>
<accession>A0A1T4VH64</accession>
<keyword evidence="2" id="KW-0456">Lyase</keyword>
<feature type="domain" description="D-serine dehydratase-like" evidence="3">
    <location>
        <begin position="262"/>
        <end position="369"/>
    </location>
</feature>
<dbReference type="Gene3D" id="2.40.37.20">
    <property type="entry name" value="D-serine dehydratase-like domain"/>
    <property type="match status" value="1"/>
</dbReference>
<proteinExistence type="inferred from homology"/>
<dbReference type="PANTHER" id="PTHR28004">
    <property type="entry name" value="ZGC:162816-RELATED"/>
    <property type="match status" value="1"/>
</dbReference>
<dbReference type="InterPro" id="IPR026956">
    <property type="entry name" value="D-ser_dehydrat-like_dom"/>
</dbReference>
<protein>
    <submittedName>
        <fullName evidence="4">D-serine deaminase, pyridoxal phosphate-dependent</fullName>
    </submittedName>
</protein>
<gene>
    <name evidence="4" type="ORF">SAMN02745132_03794</name>
</gene>
<evidence type="ECO:0000259" key="3">
    <source>
        <dbReference type="SMART" id="SM01119"/>
    </source>
</evidence>
<dbReference type="InterPro" id="IPR001608">
    <property type="entry name" value="Ala_racemase_N"/>
</dbReference>
<dbReference type="GO" id="GO:0036088">
    <property type="term" value="P:D-serine catabolic process"/>
    <property type="evidence" value="ECO:0007669"/>
    <property type="project" value="TreeGrafter"/>
</dbReference>